<dbReference type="PANTHER" id="PTHR44115">
    <property type="entry name" value="PROTEIN CBG09704"/>
    <property type="match status" value="1"/>
</dbReference>
<evidence type="ECO:0000313" key="1">
    <source>
        <dbReference type="Proteomes" id="UP000887566"/>
    </source>
</evidence>
<proteinExistence type="predicted"/>
<protein>
    <submittedName>
        <fullName evidence="2">Uncharacterized protein</fullName>
    </submittedName>
</protein>
<dbReference type="Gene3D" id="3.40.50.720">
    <property type="entry name" value="NAD(P)-binding Rossmann-like Domain"/>
    <property type="match status" value="1"/>
</dbReference>
<keyword evidence="1" id="KW-1185">Reference proteome</keyword>
<dbReference type="PANTHER" id="PTHR44115:SF4">
    <property type="entry name" value="OXIDOREDUCTASE"/>
    <property type="match status" value="1"/>
</dbReference>
<dbReference type="SUPFAM" id="SSF51735">
    <property type="entry name" value="NAD(P)-binding Rossmann-fold domains"/>
    <property type="match status" value="1"/>
</dbReference>
<reference evidence="2" key="1">
    <citation type="submission" date="2022-11" db="UniProtKB">
        <authorList>
            <consortium name="WormBaseParasite"/>
        </authorList>
    </citation>
    <scope>IDENTIFICATION</scope>
</reference>
<dbReference type="AlphaFoldDB" id="A0A914W3W9"/>
<organism evidence="1 2">
    <name type="scientific">Plectus sambesii</name>
    <dbReference type="NCBI Taxonomy" id="2011161"/>
    <lineage>
        <taxon>Eukaryota</taxon>
        <taxon>Metazoa</taxon>
        <taxon>Ecdysozoa</taxon>
        <taxon>Nematoda</taxon>
        <taxon>Chromadorea</taxon>
        <taxon>Plectida</taxon>
        <taxon>Plectina</taxon>
        <taxon>Plectoidea</taxon>
        <taxon>Plectidae</taxon>
        <taxon>Plectus</taxon>
    </lineage>
</organism>
<dbReference type="PRINTS" id="PR00081">
    <property type="entry name" value="GDHRDH"/>
</dbReference>
<dbReference type="WBParaSite" id="PSAMB.scaffold3112size19643.g20339.t1">
    <property type="protein sequence ID" value="PSAMB.scaffold3112size19643.g20339.t1"/>
    <property type="gene ID" value="PSAMB.scaffold3112size19643.g20339"/>
</dbReference>
<dbReference type="InterPro" id="IPR036291">
    <property type="entry name" value="NAD(P)-bd_dom_sf"/>
</dbReference>
<dbReference type="Pfam" id="PF13561">
    <property type="entry name" value="adh_short_C2"/>
    <property type="match status" value="1"/>
</dbReference>
<evidence type="ECO:0000313" key="2">
    <source>
        <dbReference type="WBParaSite" id="PSAMB.scaffold3112size19643.g20339.t1"/>
    </source>
</evidence>
<dbReference type="FunFam" id="3.40.50.720:FF:000084">
    <property type="entry name" value="Short-chain dehydrogenase reductase"/>
    <property type="match status" value="1"/>
</dbReference>
<accession>A0A914W3W9</accession>
<dbReference type="Proteomes" id="UP000887566">
    <property type="component" value="Unplaced"/>
</dbReference>
<sequence>MAKFADKVIIVTGASSGIGQSTAELLAKEGAKVAITGRSEKGLEETKQLMLKAGGNEEKILTIAADVTNEEDTKRIVAETVKKFGKLDILVNNAGAGTMEGYPDSSIAQPLLVYDYINNLNARSVIALCQEAIPHLKASKGNIVNVSSIGSLRASPNFMYYQMAKAALDHFTRILAAQLAPEGVRVNVVNPGAIRTNWLARTGIPQAAVDALEKSWLNVWLPMRRVGEPIEIAKTIAFLASDDASYITGQMIVADGGAVIATVPMPKDTSR</sequence>
<dbReference type="NCBIfam" id="NF005559">
    <property type="entry name" value="PRK07231.1"/>
    <property type="match status" value="1"/>
</dbReference>
<dbReference type="PRINTS" id="PR00080">
    <property type="entry name" value="SDRFAMILY"/>
</dbReference>
<dbReference type="InterPro" id="IPR002347">
    <property type="entry name" value="SDR_fam"/>
</dbReference>
<name>A0A914W3W9_9BILA</name>